<evidence type="ECO:0000259" key="3">
    <source>
        <dbReference type="Pfam" id="PF08385"/>
    </source>
</evidence>
<dbReference type="GO" id="GO:0007018">
    <property type="term" value="P:microtubule-based movement"/>
    <property type="evidence" value="ECO:0007669"/>
    <property type="project" value="InterPro"/>
</dbReference>
<dbReference type="PANTHER" id="PTHR46532:SF4">
    <property type="entry name" value="AAA+ ATPASE DOMAIN-CONTAINING PROTEIN"/>
    <property type="match status" value="1"/>
</dbReference>
<reference evidence="5" key="1">
    <citation type="journal article" date="2014" name="Proc. Natl. Acad. Sci. U.S.A.">
        <title>Extensive sampling of basidiomycete genomes demonstrates inadequacy of the white-rot/brown-rot paradigm for wood decay fungi.</title>
        <authorList>
            <person name="Riley R."/>
            <person name="Salamov A.A."/>
            <person name="Brown D.W."/>
            <person name="Nagy L.G."/>
            <person name="Floudas D."/>
            <person name="Held B.W."/>
            <person name="Levasseur A."/>
            <person name="Lombard V."/>
            <person name="Morin E."/>
            <person name="Otillar R."/>
            <person name="Lindquist E.A."/>
            <person name="Sun H."/>
            <person name="LaButti K.M."/>
            <person name="Schmutz J."/>
            <person name="Jabbour D."/>
            <person name="Luo H."/>
            <person name="Baker S.E."/>
            <person name="Pisabarro A.G."/>
            <person name="Walton J.D."/>
            <person name="Blanchette R.A."/>
            <person name="Henrissat B."/>
            <person name="Martin F."/>
            <person name="Cullen D."/>
            <person name="Hibbett D.S."/>
            <person name="Grigoriev I.V."/>
        </authorList>
    </citation>
    <scope>NUCLEOTIDE SEQUENCE [LARGE SCALE GENOMIC DNA]</scope>
    <source>
        <strain evidence="5">FD-172 SS1</strain>
    </source>
</reference>
<sequence>MALSPTILPAPLLPDSAAPTPRPTSVDPSLFRAYLLSLLPPVFGATREELEDSLFDDEFEERVVRFAAEGGGVVYVTKVRQDYEDDAPPTYSYHLTHQLTYTSANTTTLALIKRTPILDTLLPLPSQLHILNLFGGDETPYESLHAVVSQAVKPWFDAFVGARGGIKDGDGKMGIPMAKKKFAELELSLLHLQQNVEIPETHLVIHPVIQRAVKEAQLAGARPSISYIPAATLNDSTFLNTLQGHVNIWIKSIQSVTKLTRDVSSGTASQEINFWLSLERALEGIEAQLRSEEVNMVMECLRNAKRFHATVSFIADTGHQEATDQVHKYNQLMKDFPLNELLSATDLDKIQESLGLIFGHINKKLKLSPYPIRRALPLVEAISRDFNDQLLRVLTSHRLTYTPYETFDRLLSQTQQIFRTWDENLKEFTNVARDLTRKRQERFIPIKVQLAHMKLMERTRYLRDWRKQHEQLAVMTGPTKGLAMVGKDAGGMDMEEEVKEAYEVVKSIDVLDVSTDGTEIWVTAENAYNERVARVENQIISRLRDRLGTARNANEMFRVFSKFNALFVRPKIRGAIQEYQTQLIDSVKEDIKRLHDKFKTQYRFSEAYHMSQMRDIPPIAGAIIWAREIERQLSTYMKRVEDVLGGKDWELYAEGQKLKTESTAFRRKLDTRPVYEAWLHEISRRNMGIDGRLFEIVKINRGGYQLQVHFDPQIITLFKEVRNLLWLNFQVPHAINNMAKDAKRVYPHAVSLMETVRTYSQTLDLVEGNKGIEMLVAEYRNEAQKMVARGISLRWDFFVNAYDTHRFMPAAGLDGRENRHIAYVREFASVVSILQDKTNSLIDVYKEINRVIEELSTCPFTLEAFSDLISKVQAAIDQLNLEGYANLENWVAELDQRIEAILLQRLSRIIQIWCAEFDRVDDGDTRRETGIPRDMANKRRGDKKGSDKDKSYEGNLILKPIVHEIRIQNQVIFLDPPIEYARETWIKQLHEWLGVVCGLRRIQSSRYEIGLQMRGSSVTELTYTSLLTRLDGATLERPFALVEQKVHQVREYVAKWLQFQSLWDLEAEYVFNRLGDSLANWQQLLTEIKKTRSTFDNSDTQRTFGVCVIDYEQVQARVNAKYDAWQRDILSRFGVKLGNAMKEMHASILKARHDLEQQSIEGLMGSGGRRY</sequence>
<organism evidence="4 5">
    <name type="scientific">Botryobasidium botryosum (strain FD-172 SS1)</name>
    <dbReference type="NCBI Taxonomy" id="930990"/>
    <lineage>
        <taxon>Eukaryota</taxon>
        <taxon>Fungi</taxon>
        <taxon>Dikarya</taxon>
        <taxon>Basidiomycota</taxon>
        <taxon>Agaricomycotina</taxon>
        <taxon>Agaricomycetes</taxon>
        <taxon>Cantharellales</taxon>
        <taxon>Botryobasidiaceae</taxon>
        <taxon>Botryobasidium</taxon>
    </lineage>
</organism>
<comment type="similarity">
    <text evidence="1">Belongs to the dynein heavy chain family.</text>
</comment>
<evidence type="ECO:0000256" key="1">
    <source>
        <dbReference type="ARBA" id="ARBA00008887"/>
    </source>
</evidence>
<dbReference type="GO" id="GO:0005858">
    <property type="term" value="C:axonemal dynein complex"/>
    <property type="evidence" value="ECO:0007669"/>
    <property type="project" value="TreeGrafter"/>
</dbReference>
<dbReference type="InParanoid" id="A0A067MXF7"/>
<dbReference type="InterPro" id="IPR026983">
    <property type="entry name" value="DHC"/>
</dbReference>
<dbReference type="InterPro" id="IPR013594">
    <property type="entry name" value="Dynein_heavy_tail"/>
</dbReference>
<dbReference type="GO" id="GO:0051959">
    <property type="term" value="F:dynein light intermediate chain binding"/>
    <property type="evidence" value="ECO:0007669"/>
    <property type="project" value="InterPro"/>
</dbReference>
<keyword evidence="5" id="KW-1185">Reference proteome</keyword>
<feature type="region of interest" description="Disordered" evidence="2">
    <location>
        <begin position="925"/>
        <end position="951"/>
    </location>
</feature>
<dbReference type="GO" id="GO:0045505">
    <property type="term" value="F:dynein intermediate chain binding"/>
    <property type="evidence" value="ECO:0007669"/>
    <property type="project" value="InterPro"/>
</dbReference>
<dbReference type="STRING" id="930990.A0A067MXF7"/>
<evidence type="ECO:0000256" key="2">
    <source>
        <dbReference type="SAM" id="MobiDB-lite"/>
    </source>
</evidence>
<accession>A0A067MXF7</accession>
<gene>
    <name evidence="4" type="ORF">BOTBODRAFT_26434</name>
</gene>
<dbReference type="EMBL" id="KL198017">
    <property type="protein sequence ID" value="KDQ20428.1"/>
    <property type="molecule type" value="Genomic_DNA"/>
</dbReference>
<evidence type="ECO:0000313" key="4">
    <source>
        <dbReference type="EMBL" id="KDQ20428.1"/>
    </source>
</evidence>
<dbReference type="HOGENOM" id="CLU_000038_8_0_1"/>
<proteinExistence type="inferred from homology"/>
<evidence type="ECO:0000313" key="5">
    <source>
        <dbReference type="Proteomes" id="UP000027195"/>
    </source>
</evidence>
<dbReference type="PANTHER" id="PTHR46532">
    <property type="entry name" value="MALE FERTILITY FACTOR KL5"/>
    <property type="match status" value="1"/>
</dbReference>
<dbReference type="Proteomes" id="UP000027195">
    <property type="component" value="Unassembled WGS sequence"/>
</dbReference>
<dbReference type="AlphaFoldDB" id="A0A067MXF7"/>
<feature type="domain" description="Dynein heavy chain tail" evidence="3">
    <location>
        <begin position="239"/>
        <end position="798"/>
    </location>
</feature>
<name>A0A067MXF7_BOTB1</name>
<dbReference type="Pfam" id="PF08385">
    <property type="entry name" value="DHC_N1"/>
    <property type="match status" value="1"/>
</dbReference>
<dbReference type="OrthoDB" id="447173at2759"/>
<protein>
    <recommendedName>
        <fullName evidence="3">Dynein heavy chain tail domain-containing protein</fullName>
    </recommendedName>
</protein>